<name>A0ABW3TC71_9RHOB</name>
<dbReference type="Pfam" id="PF00378">
    <property type="entry name" value="ECH_1"/>
    <property type="match status" value="1"/>
</dbReference>
<protein>
    <submittedName>
        <fullName evidence="3">Enoyl-CoA hydratase/isomerase family protein</fullName>
    </submittedName>
</protein>
<dbReference type="PANTHER" id="PTHR11941">
    <property type="entry name" value="ENOYL-COA HYDRATASE-RELATED"/>
    <property type="match status" value="1"/>
</dbReference>
<evidence type="ECO:0000256" key="2">
    <source>
        <dbReference type="RuleBase" id="RU003707"/>
    </source>
</evidence>
<gene>
    <name evidence="3" type="ORF">ACFQ3C_08790</name>
</gene>
<dbReference type="EMBL" id="JBHTKR010000003">
    <property type="protein sequence ID" value="MFD1194764.1"/>
    <property type="molecule type" value="Genomic_DNA"/>
</dbReference>
<dbReference type="InterPro" id="IPR001753">
    <property type="entry name" value="Enoyl-CoA_hydra/iso"/>
</dbReference>
<accession>A0ABW3TC71</accession>
<evidence type="ECO:0000256" key="1">
    <source>
        <dbReference type="ARBA" id="ARBA00005254"/>
    </source>
</evidence>
<dbReference type="Gene3D" id="3.90.226.10">
    <property type="entry name" value="2-enoyl-CoA Hydratase, Chain A, domain 1"/>
    <property type="match status" value="1"/>
</dbReference>
<dbReference type="RefSeq" id="WP_380790656.1">
    <property type="nucleotide sequence ID" value="NZ_JBHTKR010000003.1"/>
</dbReference>
<proteinExistence type="inferred from homology"/>
<comment type="similarity">
    <text evidence="1 2">Belongs to the enoyl-CoA hydratase/isomerase family.</text>
</comment>
<dbReference type="InterPro" id="IPR018376">
    <property type="entry name" value="Enoyl-CoA_hyd/isom_CS"/>
</dbReference>
<organism evidence="3 4">
    <name type="scientific">Seohaeicola saemankumensis</name>
    <dbReference type="NCBI Taxonomy" id="481181"/>
    <lineage>
        <taxon>Bacteria</taxon>
        <taxon>Pseudomonadati</taxon>
        <taxon>Pseudomonadota</taxon>
        <taxon>Alphaproteobacteria</taxon>
        <taxon>Rhodobacterales</taxon>
        <taxon>Roseobacteraceae</taxon>
        <taxon>Seohaeicola</taxon>
    </lineage>
</organism>
<dbReference type="PANTHER" id="PTHR11941:SF54">
    <property type="entry name" value="ENOYL-COA HYDRATASE, MITOCHONDRIAL"/>
    <property type="match status" value="1"/>
</dbReference>
<dbReference type="CDD" id="cd06558">
    <property type="entry name" value="crotonase-like"/>
    <property type="match status" value="1"/>
</dbReference>
<keyword evidence="4" id="KW-1185">Reference proteome</keyword>
<evidence type="ECO:0000313" key="4">
    <source>
        <dbReference type="Proteomes" id="UP001597151"/>
    </source>
</evidence>
<dbReference type="PROSITE" id="PS00166">
    <property type="entry name" value="ENOYL_COA_HYDRATASE"/>
    <property type="match status" value="1"/>
</dbReference>
<sequence>MSGPDTGKVDVTLDSAIAVIRFSNPPEGFMDEGTEAGLTAALDQVDTDDAIRAVILTGAQEGVFIRHYDVRILEARSRKMAARGMVFTPDRPVPEPALHRAMRRIENSPKPYIAAINGTAMGGGFELALACDIRLAQAGDYPIGLPEVNLGILPGAGGTQRLPLLVGQARTLEYCLTGRTFTPEEAAKAGLVNACVADPVLDHALGMARRMAGNPPLALAHIKRLIRGATPDPERMALERTLFCDLMVQDEAIEIMARMNRNGSDIRNP</sequence>
<reference evidence="4" key="1">
    <citation type="journal article" date="2019" name="Int. J. Syst. Evol. Microbiol.">
        <title>The Global Catalogue of Microorganisms (GCM) 10K type strain sequencing project: providing services to taxonomists for standard genome sequencing and annotation.</title>
        <authorList>
            <consortium name="The Broad Institute Genomics Platform"/>
            <consortium name="The Broad Institute Genome Sequencing Center for Infectious Disease"/>
            <person name="Wu L."/>
            <person name="Ma J."/>
        </authorList>
    </citation>
    <scope>NUCLEOTIDE SEQUENCE [LARGE SCALE GENOMIC DNA]</scope>
    <source>
        <strain evidence="4">CCUG 55328</strain>
    </source>
</reference>
<evidence type="ECO:0000313" key="3">
    <source>
        <dbReference type="EMBL" id="MFD1194764.1"/>
    </source>
</evidence>
<dbReference type="InterPro" id="IPR029045">
    <property type="entry name" value="ClpP/crotonase-like_dom_sf"/>
</dbReference>
<comment type="caution">
    <text evidence="3">The sequence shown here is derived from an EMBL/GenBank/DDBJ whole genome shotgun (WGS) entry which is preliminary data.</text>
</comment>
<dbReference type="Proteomes" id="UP001597151">
    <property type="component" value="Unassembled WGS sequence"/>
</dbReference>
<dbReference type="SUPFAM" id="SSF52096">
    <property type="entry name" value="ClpP/crotonase"/>
    <property type="match status" value="1"/>
</dbReference>